<dbReference type="GO" id="GO:0005737">
    <property type="term" value="C:cytoplasm"/>
    <property type="evidence" value="ECO:0007669"/>
    <property type="project" value="UniProtKB-SubCell"/>
</dbReference>
<feature type="domain" description="Mur ligase central" evidence="14">
    <location>
        <begin position="109"/>
        <end position="296"/>
    </location>
</feature>
<dbReference type="PANTHER" id="PTHR43024:SF1">
    <property type="entry name" value="UDP-N-ACETYLMURAMOYL-TRIPEPTIDE--D-ALANYL-D-ALANINE LIGASE"/>
    <property type="match status" value="1"/>
</dbReference>
<keyword evidence="6 10" id="KW-0133">Cell shape</keyword>
<evidence type="ECO:0000256" key="6">
    <source>
        <dbReference type="ARBA" id="ARBA00022960"/>
    </source>
</evidence>
<comment type="pathway">
    <text evidence="10 11">Cell wall biogenesis; peptidoglycan biosynthesis.</text>
</comment>
<keyword evidence="2 10" id="KW-0436">Ligase</keyword>
<evidence type="ECO:0000259" key="12">
    <source>
        <dbReference type="Pfam" id="PF01225"/>
    </source>
</evidence>
<comment type="function">
    <text evidence="10 11">Involved in cell wall formation. Catalyzes the final step in the synthesis of UDP-N-acetylmuramoyl-pentapeptide, the precursor of murein.</text>
</comment>
<dbReference type="GO" id="GO:0047480">
    <property type="term" value="F:UDP-N-acetylmuramoyl-tripeptide-D-alanyl-D-alanine ligase activity"/>
    <property type="evidence" value="ECO:0007669"/>
    <property type="project" value="UniProtKB-UniRule"/>
</dbReference>
<evidence type="ECO:0000256" key="3">
    <source>
        <dbReference type="ARBA" id="ARBA00022618"/>
    </source>
</evidence>
<evidence type="ECO:0000256" key="10">
    <source>
        <dbReference type="HAMAP-Rule" id="MF_02019"/>
    </source>
</evidence>
<dbReference type="EMBL" id="JAJEQM010000016">
    <property type="protein sequence ID" value="MCC2211336.1"/>
    <property type="molecule type" value="Genomic_DNA"/>
</dbReference>
<evidence type="ECO:0000256" key="7">
    <source>
        <dbReference type="ARBA" id="ARBA00022984"/>
    </source>
</evidence>
<proteinExistence type="inferred from homology"/>
<dbReference type="Proteomes" id="UP001198242">
    <property type="component" value="Unassembled WGS sequence"/>
</dbReference>
<evidence type="ECO:0000256" key="11">
    <source>
        <dbReference type="RuleBase" id="RU004136"/>
    </source>
</evidence>
<keyword evidence="3 10" id="KW-0132">Cell division</keyword>
<feature type="binding site" evidence="10">
    <location>
        <begin position="111"/>
        <end position="117"/>
    </location>
    <ligand>
        <name>ATP</name>
        <dbReference type="ChEBI" id="CHEBI:30616"/>
    </ligand>
</feature>
<dbReference type="InterPro" id="IPR005863">
    <property type="entry name" value="UDP-N-AcMur_synth"/>
</dbReference>
<evidence type="ECO:0000256" key="9">
    <source>
        <dbReference type="ARBA" id="ARBA00023316"/>
    </source>
</evidence>
<dbReference type="InterPro" id="IPR004101">
    <property type="entry name" value="Mur_ligase_C"/>
</dbReference>
<comment type="caution">
    <text evidence="15">The sequence shown here is derived from an EMBL/GenBank/DDBJ whole genome shotgun (WGS) entry which is preliminary data.</text>
</comment>
<sequence length="456" mass="49887">MQAMTIEDVLKATGGTLLSGDIHQTFNDVISDSRKVTAGVLFVPLVGEKFDGHEFIKAAFDLGASAVLTQRDTELLVDKTIVKVEDTLKAFGDIAKYYKQKYNVPTVSVTGSVGKTTTKDMLASVLSQKYNTLKTMGNFNNEIGLPITIFGLEKEHEAAVLEMGMNHFGEIEHLADIGRPDVAVITNIGQSHIENLGSREGIFKAKMEMTKLFTKDNTLIVNGDDDYLSKTKGMGEYKVVYYGITNPENDVYAKDIENNGLNGIKFTAVVDGGEYPIEVNIPGKHNVYNALAAICVGREFDVPMDKIAEGIRSFELTKMRLAVEEYNGITIINDCYNASPDSIKAALGVLADTDKNRKVAILGDVLEMGDFAKDAHYNLGKAVKENGVDLLITAGENMKYLAQGAKDNGVENIVSFDKTLEVCNYVKAEIKSGDAVLIKASRGMHFEEVYNTIKNK</sequence>
<dbReference type="GO" id="GO:0009252">
    <property type="term" value="P:peptidoglycan biosynthetic process"/>
    <property type="evidence" value="ECO:0007669"/>
    <property type="project" value="UniProtKB-UniRule"/>
</dbReference>
<evidence type="ECO:0000256" key="4">
    <source>
        <dbReference type="ARBA" id="ARBA00022741"/>
    </source>
</evidence>
<comment type="similarity">
    <text evidence="10">Belongs to the MurCDEF family. MurF subfamily.</text>
</comment>
<organism evidence="15 16">
    <name type="scientific">Hominilimicola fabiformis</name>
    <dbReference type="NCBI Taxonomy" id="2885356"/>
    <lineage>
        <taxon>Bacteria</taxon>
        <taxon>Bacillati</taxon>
        <taxon>Bacillota</taxon>
        <taxon>Clostridia</taxon>
        <taxon>Eubacteriales</taxon>
        <taxon>Oscillospiraceae</taxon>
        <taxon>Hominilimicola</taxon>
    </lineage>
</organism>
<dbReference type="GO" id="GO:0008360">
    <property type="term" value="P:regulation of cell shape"/>
    <property type="evidence" value="ECO:0007669"/>
    <property type="project" value="UniProtKB-KW"/>
</dbReference>
<dbReference type="AlphaFoldDB" id="A0AAE3DZJ3"/>
<reference evidence="15 16" key="1">
    <citation type="submission" date="2021-10" db="EMBL/GenBank/DDBJ databases">
        <title>Anaerobic single-cell dispensing facilitates the cultivation of human gut bacteria.</title>
        <authorList>
            <person name="Afrizal A."/>
        </authorList>
    </citation>
    <scope>NUCLEOTIDE SEQUENCE [LARGE SCALE GENOMIC DNA]</scope>
    <source>
        <strain evidence="15 16">CLA-AA-H232</strain>
    </source>
</reference>
<protein>
    <recommendedName>
        <fullName evidence="10 11">UDP-N-acetylmuramoyl-tripeptide--D-alanyl-D-alanine ligase</fullName>
        <ecNumber evidence="10 11">6.3.2.10</ecNumber>
    </recommendedName>
    <alternativeName>
        <fullName evidence="10">D-alanyl-D-alanine-adding enzyme</fullName>
    </alternativeName>
</protein>
<dbReference type="InterPro" id="IPR036615">
    <property type="entry name" value="Mur_ligase_C_dom_sf"/>
</dbReference>
<keyword evidence="9 10" id="KW-0961">Cell wall biogenesis/degradation</keyword>
<evidence type="ECO:0000313" key="16">
    <source>
        <dbReference type="Proteomes" id="UP001198242"/>
    </source>
</evidence>
<dbReference type="Pfam" id="PF02875">
    <property type="entry name" value="Mur_ligase_C"/>
    <property type="match status" value="1"/>
</dbReference>
<evidence type="ECO:0000256" key="2">
    <source>
        <dbReference type="ARBA" id="ARBA00022598"/>
    </source>
</evidence>
<dbReference type="SUPFAM" id="SSF53623">
    <property type="entry name" value="MurD-like peptide ligases, catalytic domain"/>
    <property type="match status" value="1"/>
</dbReference>
<dbReference type="HAMAP" id="MF_02019">
    <property type="entry name" value="MurF"/>
    <property type="match status" value="1"/>
</dbReference>
<comment type="subcellular location">
    <subcellularLocation>
        <location evidence="10 11">Cytoplasm</location>
    </subcellularLocation>
</comment>
<name>A0AAE3DZJ3_9FIRM</name>
<feature type="domain" description="Mur ligase C-terminal" evidence="13">
    <location>
        <begin position="323"/>
        <end position="442"/>
    </location>
</feature>
<dbReference type="GO" id="GO:0005524">
    <property type="term" value="F:ATP binding"/>
    <property type="evidence" value="ECO:0007669"/>
    <property type="project" value="UniProtKB-UniRule"/>
</dbReference>
<evidence type="ECO:0000259" key="13">
    <source>
        <dbReference type="Pfam" id="PF02875"/>
    </source>
</evidence>
<keyword evidence="4 10" id="KW-0547">Nucleotide-binding</keyword>
<keyword evidence="16" id="KW-1185">Reference proteome</keyword>
<keyword evidence="1 10" id="KW-0963">Cytoplasm</keyword>
<evidence type="ECO:0000256" key="8">
    <source>
        <dbReference type="ARBA" id="ARBA00023306"/>
    </source>
</evidence>
<dbReference type="NCBIfam" id="TIGR01143">
    <property type="entry name" value="murF"/>
    <property type="match status" value="1"/>
</dbReference>
<dbReference type="InterPro" id="IPR013221">
    <property type="entry name" value="Mur_ligase_cen"/>
</dbReference>
<dbReference type="GO" id="GO:0071555">
    <property type="term" value="P:cell wall organization"/>
    <property type="evidence" value="ECO:0007669"/>
    <property type="project" value="UniProtKB-KW"/>
</dbReference>
<dbReference type="Pfam" id="PF08245">
    <property type="entry name" value="Mur_ligase_M"/>
    <property type="match status" value="1"/>
</dbReference>
<dbReference type="RefSeq" id="WP_308456914.1">
    <property type="nucleotide sequence ID" value="NZ_JAJEQM010000016.1"/>
</dbReference>
<dbReference type="EC" id="6.3.2.10" evidence="10 11"/>
<feature type="domain" description="Mur ligase N-terminal catalytic" evidence="12">
    <location>
        <begin position="31"/>
        <end position="98"/>
    </location>
</feature>
<dbReference type="Gene3D" id="3.90.190.20">
    <property type="entry name" value="Mur ligase, C-terminal domain"/>
    <property type="match status" value="1"/>
</dbReference>
<dbReference type="SUPFAM" id="SSF53244">
    <property type="entry name" value="MurD-like peptide ligases, peptide-binding domain"/>
    <property type="match status" value="1"/>
</dbReference>
<dbReference type="InterPro" id="IPR000713">
    <property type="entry name" value="Mur_ligase_N"/>
</dbReference>
<dbReference type="InterPro" id="IPR051046">
    <property type="entry name" value="MurCDEF_CellWall_CoF430Synth"/>
</dbReference>
<dbReference type="PANTHER" id="PTHR43024">
    <property type="entry name" value="UDP-N-ACETYLMURAMOYL-TRIPEPTIDE--D-ALANYL-D-ALANINE LIGASE"/>
    <property type="match status" value="1"/>
</dbReference>
<dbReference type="SUPFAM" id="SSF63418">
    <property type="entry name" value="MurE/MurF N-terminal domain"/>
    <property type="match status" value="1"/>
</dbReference>
<dbReference type="Gene3D" id="3.40.1190.10">
    <property type="entry name" value="Mur-like, catalytic domain"/>
    <property type="match status" value="1"/>
</dbReference>
<dbReference type="Pfam" id="PF01225">
    <property type="entry name" value="Mur_ligase"/>
    <property type="match status" value="1"/>
</dbReference>
<dbReference type="Gene3D" id="3.40.1390.10">
    <property type="entry name" value="MurE/MurF, N-terminal domain"/>
    <property type="match status" value="1"/>
</dbReference>
<gene>
    <name evidence="10" type="primary">murF</name>
    <name evidence="15" type="ORF">LKE05_11115</name>
</gene>
<dbReference type="GO" id="GO:0051301">
    <property type="term" value="P:cell division"/>
    <property type="evidence" value="ECO:0007669"/>
    <property type="project" value="UniProtKB-KW"/>
</dbReference>
<evidence type="ECO:0000256" key="5">
    <source>
        <dbReference type="ARBA" id="ARBA00022840"/>
    </source>
</evidence>
<keyword evidence="7 10" id="KW-0573">Peptidoglycan synthesis</keyword>
<accession>A0AAE3DZJ3</accession>
<evidence type="ECO:0000313" key="15">
    <source>
        <dbReference type="EMBL" id="MCC2211336.1"/>
    </source>
</evidence>
<evidence type="ECO:0000259" key="14">
    <source>
        <dbReference type="Pfam" id="PF08245"/>
    </source>
</evidence>
<comment type="catalytic activity">
    <reaction evidence="10 11">
        <text>D-alanyl-D-alanine + UDP-N-acetyl-alpha-D-muramoyl-L-alanyl-gamma-D-glutamyl-meso-2,6-diaminopimelate + ATP = UDP-N-acetyl-alpha-D-muramoyl-L-alanyl-gamma-D-glutamyl-meso-2,6-diaminopimeloyl-D-alanyl-D-alanine + ADP + phosphate + H(+)</text>
        <dbReference type="Rhea" id="RHEA:28374"/>
        <dbReference type="ChEBI" id="CHEBI:15378"/>
        <dbReference type="ChEBI" id="CHEBI:30616"/>
        <dbReference type="ChEBI" id="CHEBI:43474"/>
        <dbReference type="ChEBI" id="CHEBI:57822"/>
        <dbReference type="ChEBI" id="CHEBI:61386"/>
        <dbReference type="ChEBI" id="CHEBI:83905"/>
        <dbReference type="ChEBI" id="CHEBI:456216"/>
        <dbReference type="EC" id="6.3.2.10"/>
    </reaction>
</comment>
<evidence type="ECO:0000256" key="1">
    <source>
        <dbReference type="ARBA" id="ARBA00022490"/>
    </source>
</evidence>
<dbReference type="InterPro" id="IPR035911">
    <property type="entry name" value="MurE/MurF_N"/>
</dbReference>
<keyword evidence="8 10" id="KW-0131">Cell cycle</keyword>
<dbReference type="InterPro" id="IPR036565">
    <property type="entry name" value="Mur-like_cat_sf"/>
</dbReference>
<keyword evidence="5 10" id="KW-0067">ATP-binding</keyword>